<keyword evidence="5 7" id="KW-0028">Amino-acid biosynthesis</keyword>
<dbReference type="PRINTS" id="PR00149">
    <property type="entry name" value="FUMRATELYASE"/>
</dbReference>
<protein>
    <recommendedName>
        <fullName evidence="3 7">Argininosuccinate lyase</fullName>
        <shortName evidence="7">ASAL</shortName>
        <ecNumber evidence="3 7">4.3.2.1</ecNumber>
    </recommendedName>
    <alternativeName>
        <fullName evidence="7">Arginosuccinase</fullName>
    </alternativeName>
</protein>
<evidence type="ECO:0000256" key="4">
    <source>
        <dbReference type="ARBA" id="ARBA00022571"/>
    </source>
</evidence>
<dbReference type="PANTHER" id="PTHR43814">
    <property type="entry name" value="ARGININOSUCCINATE LYASE"/>
    <property type="match status" value="1"/>
</dbReference>
<evidence type="ECO:0000256" key="7">
    <source>
        <dbReference type="HAMAP-Rule" id="MF_00006"/>
    </source>
</evidence>
<evidence type="ECO:0000256" key="2">
    <source>
        <dbReference type="ARBA" id="ARBA00004941"/>
    </source>
</evidence>
<dbReference type="PANTHER" id="PTHR43814:SF1">
    <property type="entry name" value="ARGININOSUCCINATE LYASE"/>
    <property type="match status" value="1"/>
</dbReference>
<feature type="domain" description="Argininosuccinate lyase C-terminal" evidence="9">
    <location>
        <begin position="367"/>
        <end position="433"/>
    </location>
</feature>
<comment type="pathway">
    <text evidence="2 7">Amino-acid biosynthesis; L-arginine biosynthesis; L-arginine from L-ornithine and carbamoyl phosphate: step 3/3.</text>
</comment>
<comment type="catalytic activity">
    <reaction evidence="1 7">
        <text>2-(N(omega)-L-arginino)succinate = fumarate + L-arginine</text>
        <dbReference type="Rhea" id="RHEA:24020"/>
        <dbReference type="ChEBI" id="CHEBI:29806"/>
        <dbReference type="ChEBI" id="CHEBI:32682"/>
        <dbReference type="ChEBI" id="CHEBI:57472"/>
        <dbReference type="EC" id="4.3.2.1"/>
    </reaction>
</comment>
<keyword evidence="7" id="KW-0963">Cytoplasm</keyword>
<comment type="caution">
    <text evidence="10">The sequence shown here is derived from an EMBL/GenBank/DDBJ whole genome shotgun (WGS) entry which is preliminary data.</text>
</comment>
<dbReference type="InterPro" id="IPR000362">
    <property type="entry name" value="Fumarate_lyase_fam"/>
</dbReference>
<evidence type="ECO:0000256" key="6">
    <source>
        <dbReference type="ARBA" id="ARBA00023239"/>
    </source>
</evidence>
<dbReference type="InterPro" id="IPR029419">
    <property type="entry name" value="Arg_succ_lyase_C"/>
</dbReference>
<gene>
    <name evidence="7" type="primary">argH</name>
    <name evidence="10" type="ORF">SCARUB_00059</name>
</gene>
<dbReference type="GO" id="GO:0005829">
    <property type="term" value="C:cytosol"/>
    <property type="evidence" value="ECO:0007669"/>
    <property type="project" value="TreeGrafter"/>
</dbReference>
<dbReference type="SUPFAM" id="SSF48557">
    <property type="entry name" value="L-aspartase-like"/>
    <property type="match status" value="1"/>
</dbReference>
<dbReference type="PATRIC" id="fig|1872076.5.peg.66"/>
<keyword evidence="6 7" id="KW-0456">Lyase</keyword>
<evidence type="ECO:0000313" key="10">
    <source>
        <dbReference type="EMBL" id="ODS34799.1"/>
    </source>
</evidence>
<dbReference type="Gene3D" id="1.10.40.30">
    <property type="entry name" value="Fumarase/aspartase (C-terminal domain)"/>
    <property type="match status" value="1"/>
</dbReference>
<keyword evidence="4 7" id="KW-0055">Arginine biosynthesis</keyword>
<proteinExistence type="inferred from homology"/>
<name>A0A1E3XGS2_9BACT</name>
<accession>A0A1E3XGS2</accession>
<dbReference type="Proteomes" id="UP000094056">
    <property type="component" value="Unassembled WGS sequence"/>
</dbReference>
<dbReference type="Pfam" id="PF00206">
    <property type="entry name" value="Lyase_1"/>
    <property type="match status" value="1"/>
</dbReference>
<evidence type="ECO:0000256" key="3">
    <source>
        <dbReference type="ARBA" id="ARBA00012338"/>
    </source>
</evidence>
<dbReference type="PROSITE" id="PS00163">
    <property type="entry name" value="FUMARATE_LYASES"/>
    <property type="match status" value="1"/>
</dbReference>
<dbReference type="GO" id="GO:0042450">
    <property type="term" value="P:L-arginine biosynthetic process via ornithine"/>
    <property type="evidence" value="ECO:0007669"/>
    <property type="project" value="UniProtKB-UniRule"/>
</dbReference>
<dbReference type="HAMAP" id="MF_00006">
    <property type="entry name" value="Arg_succ_lyase"/>
    <property type="match status" value="1"/>
</dbReference>
<evidence type="ECO:0000256" key="1">
    <source>
        <dbReference type="ARBA" id="ARBA00000985"/>
    </source>
</evidence>
<dbReference type="PRINTS" id="PR00145">
    <property type="entry name" value="ARGSUCLYASE"/>
</dbReference>
<dbReference type="Gene3D" id="1.20.200.10">
    <property type="entry name" value="Fumarase/aspartase (Central domain)"/>
    <property type="match status" value="1"/>
</dbReference>
<dbReference type="Pfam" id="PF14698">
    <property type="entry name" value="ASL_C2"/>
    <property type="match status" value="1"/>
</dbReference>
<dbReference type="FunFam" id="1.10.40.30:FF:000001">
    <property type="entry name" value="Argininosuccinate lyase"/>
    <property type="match status" value="1"/>
</dbReference>
<sequence length="463" mass="52597">MAIKKAWGGRFKKKTASSVESFTESISYDRRLYKYDIEGSIAHTKMLAKCNLITGKEKDVIIKGLREILSDIKADKFKFKTEQEDIHMNVESVLVKRIGNVAKKLHTARSRNDQIALDLRLWVRDQIKDVVGAITNLQLEMILKAKVFGKGVLPGFTHLQHAQPILIGHYFLAYVEMLERDRTRLGDCLKRVNKSPLGACALGGTTLNIKPEITSKLLDFDSPFDNSLDAVSDRDFCLEFAASLAIISMHLSRLSEEWIIWSSQEFDFLDIDDSYCTGSSIMPQKKNPDVLELIRAKCGRVYGNLFSLLTIMKALPLSYNRDMQEDKEAIFDSSDTVKDCLIILKKLIKKTTFKIDNIERSCQKGFPDATGIADYLVKKGIPFREAHEIVGKMVKKHSKSGKELSDISIKDFKQFSPLIDKDIYETLGVKNYIKQYRSHGSTSPKLVQKRISAWEKKLQKLIG</sequence>
<dbReference type="InterPro" id="IPR020557">
    <property type="entry name" value="Fumarate_lyase_CS"/>
</dbReference>
<dbReference type="InterPro" id="IPR009049">
    <property type="entry name" value="Argininosuccinate_lyase"/>
</dbReference>
<dbReference type="Gene3D" id="1.10.275.10">
    <property type="entry name" value="Fumarase/aspartase (N-terminal domain)"/>
    <property type="match status" value="1"/>
</dbReference>
<comment type="similarity">
    <text evidence="7">Belongs to the lyase 1 family. Argininosuccinate lyase subfamily.</text>
</comment>
<dbReference type="EMBL" id="MAYW01000001">
    <property type="protein sequence ID" value="ODS34799.1"/>
    <property type="molecule type" value="Genomic_DNA"/>
</dbReference>
<evidence type="ECO:0000313" key="11">
    <source>
        <dbReference type="Proteomes" id="UP000094056"/>
    </source>
</evidence>
<dbReference type="AlphaFoldDB" id="A0A1E3XGS2"/>
<evidence type="ECO:0000259" key="8">
    <source>
        <dbReference type="Pfam" id="PF00206"/>
    </source>
</evidence>
<dbReference type="InterPro" id="IPR024083">
    <property type="entry name" value="Fumarase/histidase_N"/>
</dbReference>
<dbReference type="InterPro" id="IPR008948">
    <property type="entry name" value="L-Aspartase-like"/>
</dbReference>
<organism evidence="10 11">
    <name type="scientific">Candidatus Scalindua rubra</name>
    <dbReference type="NCBI Taxonomy" id="1872076"/>
    <lineage>
        <taxon>Bacteria</taxon>
        <taxon>Pseudomonadati</taxon>
        <taxon>Planctomycetota</taxon>
        <taxon>Candidatus Brocadiia</taxon>
        <taxon>Candidatus Brocadiales</taxon>
        <taxon>Candidatus Scalinduaceae</taxon>
        <taxon>Candidatus Scalindua</taxon>
    </lineage>
</organism>
<dbReference type="NCBIfam" id="TIGR00838">
    <property type="entry name" value="argH"/>
    <property type="match status" value="1"/>
</dbReference>
<dbReference type="CDD" id="cd01359">
    <property type="entry name" value="Argininosuccinate_lyase"/>
    <property type="match status" value="1"/>
</dbReference>
<reference evidence="10 11" key="1">
    <citation type="submission" date="2016-07" db="EMBL/GenBank/DDBJ databases">
        <title>Draft genome of Scalindua rubra, obtained from a brine-seawater interface in the Red Sea, sheds light on salt adaptation in anammox bacteria.</title>
        <authorList>
            <person name="Speth D.R."/>
            <person name="Lagkouvardos I."/>
            <person name="Wang Y."/>
            <person name="Qian P.-Y."/>
            <person name="Dutilh B.E."/>
            <person name="Jetten M.S."/>
        </authorList>
    </citation>
    <scope>NUCLEOTIDE SEQUENCE [LARGE SCALE GENOMIC DNA]</scope>
    <source>
        <strain evidence="10">BSI-1</strain>
    </source>
</reference>
<dbReference type="EC" id="4.3.2.1" evidence="3 7"/>
<feature type="domain" description="Fumarate lyase N-terminal" evidence="8">
    <location>
        <begin position="9"/>
        <end position="303"/>
    </location>
</feature>
<dbReference type="GO" id="GO:0004056">
    <property type="term" value="F:argininosuccinate lyase activity"/>
    <property type="evidence" value="ECO:0007669"/>
    <property type="project" value="UniProtKB-UniRule"/>
</dbReference>
<evidence type="ECO:0000259" key="9">
    <source>
        <dbReference type="Pfam" id="PF14698"/>
    </source>
</evidence>
<evidence type="ECO:0000256" key="5">
    <source>
        <dbReference type="ARBA" id="ARBA00022605"/>
    </source>
</evidence>
<dbReference type="FunFam" id="1.10.275.10:FF:000002">
    <property type="entry name" value="Argininosuccinate lyase"/>
    <property type="match status" value="1"/>
</dbReference>
<dbReference type="FunFam" id="1.20.200.10:FF:000015">
    <property type="entry name" value="argininosuccinate lyase isoform X2"/>
    <property type="match status" value="1"/>
</dbReference>
<dbReference type="InterPro" id="IPR022761">
    <property type="entry name" value="Fumarate_lyase_N"/>
</dbReference>
<dbReference type="UniPathway" id="UPA00068">
    <property type="reaction ID" value="UER00114"/>
</dbReference>
<comment type="subcellular location">
    <subcellularLocation>
        <location evidence="7">Cytoplasm</location>
    </subcellularLocation>
</comment>